<evidence type="ECO:0000313" key="11">
    <source>
        <dbReference type="Proteomes" id="UP001589702"/>
    </source>
</evidence>
<feature type="transmembrane region" description="Helical" evidence="7">
    <location>
        <begin position="159"/>
        <end position="180"/>
    </location>
</feature>
<evidence type="ECO:0000259" key="9">
    <source>
        <dbReference type="PROSITE" id="PS50928"/>
    </source>
</evidence>
<feature type="transmembrane region" description="Helical" evidence="7">
    <location>
        <begin position="96"/>
        <end position="116"/>
    </location>
</feature>
<keyword evidence="4 7" id="KW-0812">Transmembrane</keyword>
<dbReference type="Gene3D" id="1.10.3720.10">
    <property type="entry name" value="MetI-like"/>
    <property type="match status" value="1"/>
</dbReference>
<dbReference type="SUPFAM" id="SSF161098">
    <property type="entry name" value="MetI-like"/>
    <property type="match status" value="1"/>
</dbReference>
<keyword evidence="5 7" id="KW-1133">Transmembrane helix</keyword>
<evidence type="ECO:0000313" key="10">
    <source>
        <dbReference type="EMBL" id="MFB9821887.1"/>
    </source>
</evidence>
<organism evidence="10 11">
    <name type="scientific">Arthrobacter ramosus</name>
    <dbReference type="NCBI Taxonomy" id="1672"/>
    <lineage>
        <taxon>Bacteria</taxon>
        <taxon>Bacillati</taxon>
        <taxon>Actinomycetota</taxon>
        <taxon>Actinomycetes</taxon>
        <taxon>Micrococcales</taxon>
        <taxon>Micrococcaceae</taxon>
        <taxon>Arthrobacter</taxon>
    </lineage>
</organism>
<dbReference type="InterPro" id="IPR035906">
    <property type="entry name" value="MetI-like_sf"/>
</dbReference>
<feature type="transmembrane region" description="Helical" evidence="7">
    <location>
        <begin position="128"/>
        <end position="152"/>
    </location>
</feature>
<gene>
    <name evidence="10" type="ORF">ACFFP1_20625</name>
</gene>
<evidence type="ECO:0000256" key="6">
    <source>
        <dbReference type="ARBA" id="ARBA00023136"/>
    </source>
</evidence>
<dbReference type="InterPro" id="IPR000515">
    <property type="entry name" value="MetI-like"/>
</dbReference>
<dbReference type="PROSITE" id="PS50928">
    <property type="entry name" value="ABC_TM1"/>
    <property type="match status" value="1"/>
</dbReference>
<evidence type="ECO:0000256" key="2">
    <source>
        <dbReference type="ARBA" id="ARBA00022448"/>
    </source>
</evidence>
<evidence type="ECO:0000256" key="4">
    <source>
        <dbReference type="ARBA" id="ARBA00022692"/>
    </source>
</evidence>
<evidence type="ECO:0000256" key="3">
    <source>
        <dbReference type="ARBA" id="ARBA00022475"/>
    </source>
</evidence>
<protein>
    <submittedName>
        <fullName evidence="10">ABC transporter permease</fullName>
    </submittedName>
</protein>
<feature type="domain" description="ABC transmembrane type-1" evidence="9">
    <location>
        <begin position="92"/>
        <end position="278"/>
    </location>
</feature>
<keyword evidence="6 7" id="KW-0472">Membrane</keyword>
<dbReference type="Pfam" id="PF00528">
    <property type="entry name" value="BPD_transp_1"/>
    <property type="match status" value="1"/>
</dbReference>
<reference evidence="10 11" key="1">
    <citation type="submission" date="2024-09" db="EMBL/GenBank/DDBJ databases">
        <authorList>
            <person name="Sun Q."/>
            <person name="Mori K."/>
        </authorList>
    </citation>
    <scope>NUCLEOTIDE SEQUENCE [LARGE SCALE GENOMIC DNA]</scope>
    <source>
        <strain evidence="10 11">JCM 1334</strain>
    </source>
</reference>
<sequence>MSATINPEKSPKATASGPSPIKRTTPDVRVRRPKTATWVPPVLVFLMLLGLWYAVSYLVLDEKRRFLMPPPDQVVRKGFLAPEVLGEILASLGQTAAVALAGLAAAIVIGMAWGIAMSQAKWIERSLFPYAVILQCIPILALVPLIGFWFGFDFFSRTVVCVMIALFPVVSNTLFGLQSADRSQLELFRLQKASRWTVLTKLQLPAALPAVFAGMRISAGLAVVGAIVGDFFFRRGTPGIGSLISNYQSRVESAELFAAIIAASLFGVVIFWLFGLITKFVVGAWYDVDAR</sequence>
<comment type="subcellular location">
    <subcellularLocation>
        <location evidence="1 7">Cell membrane</location>
        <topology evidence="1 7">Multi-pass membrane protein</topology>
    </subcellularLocation>
</comment>
<keyword evidence="11" id="KW-1185">Reference proteome</keyword>
<evidence type="ECO:0000256" key="5">
    <source>
        <dbReference type="ARBA" id="ARBA00022989"/>
    </source>
</evidence>
<dbReference type="EMBL" id="JBHMBC010000039">
    <property type="protein sequence ID" value="MFB9821887.1"/>
    <property type="molecule type" value="Genomic_DNA"/>
</dbReference>
<accession>A0ABV5Y6T6</accession>
<evidence type="ECO:0000256" key="8">
    <source>
        <dbReference type="SAM" id="MobiDB-lite"/>
    </source>
</evidence>
<dbReference type="PANTHER" id="PTHR30151:SF41">
    <property type="entry name" value="ABC TRANSPORTER PERMEASE PROTEIN"/>
    <property type="match status" value="1"/>
</dbReference>
<evidence type="ECO:0000256" key="1">
    <source>
        <dbReference type="ARBA" id="ARBA00004651"/>
    </source>
</evidence>
<proteinExistence type="inferred from homology"/>
<feature type="region of interest" description="Disordered" evidence="8">
    <location>
        <begin position="1"/>
        <end position="27"/>
    </location>
</feature>
<feature type="transmembrane region" description="Helical" evidence="7">
    <location>
        <begin position="38"/>
        <end position="60"/>
    </location>
</feature>
<dbReference type="Proteomes" id="UP001589702">
    <property type="component" value="Unassembled WGS sequence"/>
</dbReference>
<dbReference type="CDD" id="cd06261">
    <property type="entry name" value="TM_PBP2"/>
    <property type="match status" value="1"/>
</dbReference>
<comment type="similarity">
    <text evidence="7">Belongs to the binding-protein-dependent transport system permease family.</text>
</comment>
<comment type="caution">
    <text evidence="10">The sequence shown here is derived from an EMBL/GenBank/DDBJ whole genome shotgun (WGS) entry which is preliminary data.</text>
</comment>
<name>A0ABV5Y6T6_ARTRM</name>
<dbReference type="PANTHER" id="PTHR30151">
    <property type="entry name" value="ALKANE SULFONATE ABC TRANSPORTER-RELATED, MEMBRANE SUBUNIT"/>
    <property type="match status" value="1"/>
</dbReference>
<feature type="transmembrane region" description="Helical" evidence="7">
    <location>
        <begin position="254"/>
        <end position="277"/>
    </location>
</feature>
<keyword evidence="3" id="KW-1003">Cell membrane</keyword>
<dbReference type="RefSeq" id="WP_234750507.1">
    <property type="nucleotide sequence ID" value="NZ_BAAAWN010000001.1"/>
</dbReference>
<evidence type="ECO:0000256" key="7">
    <source>
        <dbReference type="RuleBase" id="RU363032"/>
    </source>
</evidence>
<keyword evidence="2 7" id="KW-0813">Transport</keyword>